<reference evidence="3" key="2">
    <citation type="submission" date="2013-12" db="EMBL/GenBank/DDBJ databases">
        <authorList>
            <person name="Yu Y."/>
            <person name="Lee S."/>
            <person name="de Baynast K."/>
            <person name="Wissotski M."/>
            <person name="Liu L."/>
            <person name="Talag J."/>
            <person name="Goicoechea J."/>
            <person name="Angelova A."/>
            <person name="Jetty R."/>
            <person name="Kudrna D."/>
            <person name="Golser W."/>
            <person name="Rivera L."/>
            <person name="Zhang J."/>
            <person name="Wing R."/>
        </authorList>
    </citation>
    <scope>NUCLEOTIDE SEQUENCE</scope>
</reference>
<accession>A0A0D9V1I6</accession>
<feature type="compositionally biased region" description="Gly residues" evidence="1">
    <location>
        <begin position="72"/>
        <end position="86"/>
    </location>
</feature>
<evidence type="ECO:0000313" key="3">
    <source>
        <dbReference type="Proteomes" id="UP000032180"/>
    </source>
</evidence>
<name>A0A0D9V1I6_9ORYZ</name>
<feature type="region of interest" description="Disordered" evidence="1">
    <location>
        <begin position="1"/>
        <end position="49"/>
    </location>
</feature>
<feature type="region of interest" description="Disordered" evidence="1">
    <location>
        <begin position="63"/>
        <end position="86"/>
    </location>
</feature>
<reference evidence="2" key="3">
    <citation type="submission" date="2015-04" db="UniProtKB">
        <authorList>
            <consortium name="EnsemblPlants"/>
        </authorList>
    </citation>
    <scope>IDENTIFICATION</scope>
</reference>
<protein>
    <submittedName>
        <fullName evidence="2">Uncharacterized protein</fullName>
    </submittedName>
</protein>
<proteinExistence type="predicted"/>
<evidence type="ECO:0000313" key="2">
    <source>
        <dbReference type="EnsemblPlants" id="LPERR01G15440.1"/>
    </source>
</evidence>
<dbReference type="Gramene" id="LPERR01G15440.1">
    <property type="protein sequence ID" value="LPERR01G15440.1"/>
    <property type="gene ID" value="LPERR01G15440"/>
</dbReference>
<evidence type="ECO:0000256" key="1">
    <source>
        <dbReference type="SAM" id="MobiDB-lite"/>
    </source>
</evidence>
<dbReference type="AlphaFoldDB" id="A0A0D9V1I6"/>
<reference evidence="2 3" key="1">
    <citation type="submission" date="2012-08" db="EMBL/GenBank/DDBJ databases">
        <title>Oryza genome evolution.</title>
        <authorList>
            <person name="Wing R.A."/>
        </authorList>
    </citation>
    <scope>NUCLEOTIDE SEQUENCE</scope>
</reference>
<dbReference type="Proteomes" id="UP000032180">
    <property type="component" value="Chromosome 1"/>
</dbReference>
<organism evidence="2 3">
    <name type="scientific">Leersia perrieri</name>
    <dbReference type="NCBI Taxonomy" id="77586"/>
    <lineage>
        <taxon>Eukaryota</taxon>
        <taxon>Viridiplantae</taxon>
        <taxon>Streptophyta</taxon>
        <taxon>Embryophyta</taxon>
        <taxon>Tracheophyta</taxon>
        <taxon>Spermatophyta</taxon>
        <taxon>Magnoliopsida</taxon>
        <taxon>Liliopsida</taxon>
        <taxon>Poales</taxon>
        <taxon>Poaceae</taxon>
        <taxon>BOP clade</taxon>
        <taxon>Oryzoideae</taxon>
        <taxon>Oryzeae</taxon>
        <taxon>Oryzinae</taxon>
        <taxon>Leersia</taxon>
    </lineage>
</organism>
<keyword evidence="3" id="KW-1185">Reference proteome</keyword>
<dbReference type="HOGENOM" id="CLU_2501172_0_0_1"/>
<dbReference type="EnsemblPlants" id="LPERR01G15440.1">
    <property type="protein sequence ID" value="LPERR01G15440.1"/>
    <property type="gene ID" value="LPERR01G15440"/>
</dbReference>
<sequence length="86" mass="8736">MAAAEAAEVDSRGLALRPRGGSGRASCHARGRGGRAPSPRFGRSRRKRNLREVAARCGMEGIGRRFDDEGEGVGGGGLGGGEGGEA</sequence>